<reference evidence="1 2" key="1">
    <citation type="submission" date="2020-08" db="EMBL/GenBank/DDBJ databases">
        <title>Genomic Encyclopedia of Type Strains, Phase IV (KMG-IV): sequencing the most valuable type-strain genomes for metagenomic binning, comparative biology and taxonomic classification.</title>
        <authorList>
            <person name="Goeker M."/>
        </authorList>
    </citation>
    <scope>NUCLEOTIDE SEQUENCE [LARGE SCALE GENOMIC DNA]</scope>
    <source>
        <strain evidence="1 2">DSM 10633</strain>
    </source>
</reference>
<proteinExistence type="predicted"/>
<evidence type="ECO:0000313" key="1">
    <source>
        <dbReference type="EMBL" id="MBB5148679.1"/>
    </source>
</evidence>
<accession>A0A840PQA6</accession>
<name>A0A840PQA6_URETH</name>
<dbReference type="RefSeq" id="WP_096551102.1">
    <property type="nucleotide sequence ID" value="NZ_AP018335.1"/>
</dbReference>
<dbReference type="SUPFAM" id="SSF46785">
    <property type="entry name" value="Winged helix' DNA-binding domain"/>
    <property type="match status" value="1"/>
</dbReference>
<dbReference type="InterPro" id="IPR036390">
    <property type="entry name" value="WH_DNA-bd_sf"/>
</dbReference>
<protein>
    <submittedName>
        <fullName evidence="1">Putative transcriptional regulator</fullName>
    </submittedName>
</protein>
<sequence>MELHQIQQQLIKKLEKEKSALIIHTDIWCIPMHTYEITYQPVRKRTMDILMKILLFSCQKSTFERAEQLSEILLVEPLFIEDLLRKMQKNGLLIRENNYYQLTEKGMKQFSLGVFEEELEPVAIELLYSPVHHQIVEGDIEEVLDFDDFPEQIYRYIRNEEGPVSAPFMMKAIQNMQATELEEDHQEIKSILSMENTQVNDVPCIEFIIWNAENKELFIRVWNTLFNSWDQQLEQELNEKESSEWLTKMQSKIK</sequence>
<dbReference type="AlphaFoldDB" id="A0A840PQA6"/>
<organism evidence="1 2">
    <name type="scientific">Ureibacillus thermosphaericus</name>
    <dbReference type="NCBI Taxonomy" id="51173"/>
    <lineage>
        <taxon>Bacteria</taxon>
        <taxon>Bacillati</taxon>
        <taxon>Bacillota</taxon>
        <taxon>Bacilli</taxon>
        <taxon>Bacillales</taxon>
        <taxon>Caryophanaceae</taxon>
        <taxon>Ureibacillus</taxon>
    </lineage>
</organism>
<gene>
    <name evidence="1" type="ORF">HNR36_001065</name>
</gene>
<dbReference type="EMBL" id="JACHGZ010000008">
    <property type="protein sequence ID" value="MBB5148679.1"/>
    <property type="molecule type" value="Genomic_DNA"/>
</dbReference>
<dbReference type="Proteomes" id="UP000557217">
    <property type="component" value="Unassembled WGS sequence"/>
</dbReference>
<evidence type="ECO:0000313" key="2">
    <source>
        <dbReference type="Proteomes" id="UP000557217"/>
    </source>
</evidence>
<keyword evidence="2" id="KW-1185">Reference proteome</keyword>
<comment type="caution">
    <text evidence="1">The sequence shown here is derived from an EMBL/GenBank/DDBJ whole genome shotgun (WGS) entry which is preliminary data.</text>
</comment>